<reference evidence="2" key="1">
    <citation type="submission" date="2013-12" db="EMBL/GenBank/DDBJ databases">
        <authorList>
            <person name="Omoto C.K."/>
            <person name="Sibley D."/>
            <person name="Venepally P."/>
            <person name="Hadjithomas M."/>
            <person name="Karamycheva S."/>
            <person name="Brunk B."/>
            <person name="Roos D."/>
            <person name="Caler E."/>
            <person name="Lorenzi H."/>
        </authorList>
    </citation>
    <scope>NUCLEOTIDE SEQUENCE</scope>
</reference>
<protein>
    <submittedName>
        <fullName evidence="2">Uncharacterized protein</fullName>
    </submittedName>
</protein>
<name>A0A023BCM4_GRENI</name>
<dbReference type="GeneID" id="22910697"/>
<comment type="caution">
    <text evidence="2">The sequence shown here is derived from an EMBL/GenBank/DDBJ whole genome shotgun (WGS) entry which is preliminary data.</text>
</comment>
<evidence type="ECO:0000313" key="3">
    <source>
        <dbReference type="Proteomes" id="UP000019763"/>
    </source>
</evidence>
<keyword evidence="3" id="KW-1185">Reference proteome</keyword>
<evidence type="ECO:0000256" key="1">
    <source>
        <dbReference type="SAM" id="MobiDB-lite"/>
    </source>
</evidence>
<gene>
    <name evidence="2" type="ORF">GNI_011910</name>
</gene>
<sequence length="600" mass="68300">MELERAAGFQLSAEGRRRMAGVSREITKVLRRQRAKNEVRLLRSVSWCWAQLALFMQSELSKAEFARLETAARKTVQAPAEMPGWQVLAVGLDKRALYTDLSRWLRPVASEGLPLGWICRDPIFFDWFPRNLGTLPGNMDRVMAATELTRRFDPPVDDVQWNKPKGVPFAVALRKFWGELMFGKLVHIWRVRYNPPPNTSDEWLVSCLFCAARVPVIRVAALYRKICQDSGFQPPQLEPLSQPELLSQPRPLAQPDLSPQEDPTAGPETAAKTDVALEARTAFLERRYTDAGRPDAVEAAKIDAAAIQADLVERRTALLARLMSGSDPSEESSLSDPRVSQLTEFVYGWLQTVLREVNGNGVVLVPVNFSMCCWRWLLLAGVMIEKMDGDRLQGLLSQAETVIPRPKNVGKQWYLACVLEDLISSSLMNIWLSDVFNLTEPNWYSRQTLYVEYFPHNQPVSLRLGLESTKLVSAACTAMHWLACGETMYHERNRFDERNLTWIETKQDEPAKQIPLELGEPLFRELVGLWRDLIPAPETVTDCQYVSSFLKLSPMRAIQRMNCFKSWKKIGTKAQPIMYLSRKRNKDDVDMPLKKPCSSN</sequence>
<evidence type="ECO:0000313" key="2">
    <source>
        <dbReference type="EMBL" id="EZG85282.1"/>
    </source>
</evidence>
<dbReference type="VEuPathDB" id="CryptoDB:GNI_011910"/>
<feature type="compositionally biased region" description="Low complexity" evidence="1">
    <location>
        <begin position="237"/>
        <end position="251"/>
    </location>
</feature>
<dbReference type="AlphaFoldDB" id="A0A023BCM4"/>
<proteinExistence type="predicted"/>
<feature type="region of interest" description="Disordered" evidence="1">
    <location>
        <begin position="237"/>
        <end position="272"/>
    </location>
</feature>
<dbReference type="RefSeq" id="XP_011128833.1">
    <property type="nucleotide sequence ID" value="XM_011130531.1"/>
</dbReference>
<accession>A0A023BCM4</accession>
<dbReference type="EMBL" id="AFNH02000088">
    <property type="protein sequence ID" value="EZG85282.1"/>
    <property type="molecule type" value="Genomic_DNA"/>
</dbReference>
<dbReference type="Proteomes" id="UP000019763">
    <property type="component" value="Unassembled WGS sequence"/>
</dbReference>
<organism evidence="2 3">
    <name type="scientific">Gregarina niphandrodes</name>
    <name type="common">Septate eugregarine</name>
    <dbReference type="NCBI Taxonomy" id="110365"/>
    <lineage>
        <taxon>Eukaryota</taxon>
        <taxon>Sar</taxon>
        <taxon>Alveolata</taxon>
        <taxon>Apicomplexa</taxon>
        <taxon>Conoidasida</taxon>
        <taxon>Gregarinasina</taxon>
        <taxon>Eugregarinorida</taxon>
        <taxon>Gregarinidae</taxon>
        <taxon>Gregarina</taxon>
    </lineage>
</organism>